<evidence type="ECO:0000313" key="3">
    <source>
        <dbReference type="Proteomes" id="UP000546257"/>
    </source>
</evidence>
<sequence>MSGLSLCVRNRLLRWKYGLIGGGVALPCTAVSYWQTGSEVSVGAVVFGGILTGYLLTRSDSETTRAGIQVGIVGGLPILWAVFHTYVAVAGFTQPEWVTLGQGVFLTVFTVAGFGIAAVVGEIGVRIGTWLADTVEGRRNHGHSN</sequence>
<evidence type="ECO:0000313" key="2">
    <source>
        <dbReference type="EMBL" id="MBB6645765.1"/>
    </source>
</evidence>
<accession>A0A7J9SFM0</accession>
<organism evidence="2 3">
    <name type="scientific">Halobellus ruber</name>
    <dbReference type="NCBI Taxonomy" id="2761102"/>
    <lineage>
        <taxon>Archaea</taxon>
        <taxon>Methanobacteriati</taxon>
        <taxon>Methanobacteriota</taxon>
        <taxon>Stenosarchaea group</taxon>
        <taxon>Halobacteria</taxon>
        <taxon>Halobacteriales</taxon>
        <taxon>Haloferacaceae</taxon>
        <taxon>Halobellus</taxon>
    </lineage>
</organism>
<dbReference type="AlphaFoldDB" id="A0A7J9SFM0"/>
<feature type="transmembrane region" description="Helical" evidence="1">
    <location>
        <begin position="104"/>
        <end position="125"/>
    </location>
</feature>
<dbReference type="EMBL" id="JACKXD010000002">
    <property type="protein sequence ID" value="MBB6645765.1"/>
    <property type="molecule type" value="Genomic_DNA"/>
</dbReference>
<dbReference type="InterPro" id="IPR040493">
    <property type="entry name" value="DUF5518"/>
</dbReference>
<comment type="caution">
    <text evidence="2">The sequence shown here is derived from an EMBL/GenBank/DDBJ whole genome shotgun (WGS) entry which is preliminary data.</text>
</comment>
<name>A0A7J9SFM0_9EURY</name>
<keyword evidence="3" id="KW-1185">Reference proteome</keyword>
<feature type="transmembrane region" description="Helical" evidence="1">
    <location>
        <begin position="40"/>
        <end position="56"/>
    </location>
</feature>
<keyword evidence="1" id="KW-0472">Membrane</keyword>
<dbReference type="Proteomes" id="UP000546257">
    <property type="component" value="Unassembled WGS sequence"/>
</dbReference>
<dbReference type="Pfam" id="PF17647">
    <property type="entry name" value="DUF5518"/>
    <property type="match status" value="1"/>
</dbReference>
<keyword evidence="1" id="KW-1133">Transmembrane helix</keyword>
<proteinExistence type="predicted"/>
<dbReference type="RefSeq" id="WP_185192140.1">
    <property type="nucleotide sequence ID" value="NZ_JACKXD010000002.1"/>
</dbReference>
<keyword evidence="1" id="KW-0812">Transmembrane</keyword>
<reference evidence="2 3" key="1">
    <citation type="submission" date="2020-08" db="EMBL/GenBank/DDBJ databases">
        <authorList>
            <person name="Seo M.-J."/>
        </authorList>
    </citation>
    <scope>NUCLEOTIDE SEQUENCE [LARGE SCALE GENOMIC DNA]</scope>
    <source>
        <strain evidence="2 3">MBLA0160</strain>
    </source>
</reference>
<gene>
    <name evidence="2" type="ORF">H5V44_05595</name>
</gene>
<evidence type="ECO:0000256" key="1">
    <source>
        <dbReference type="SAM" id="Phobius"/>
    </source>
</evidence>
<protein>
    <submittedName>
        <fullName evidence="2">DUF5518 domain-containing protein</fullName>
    </submittedName>
</protein>
<feature type="transmembrane region" description="Helical" evidence="1">
    <location>
        <begin position="68"/>
        <end position="92"/>
    </location>
</feature>
<feature type="transmembrane region" description="Helical" evidence="1">
    <location>
        <begin position="12"/>
        <end position="34"/>
    </location>
</feature>